<dbReference type="PANTHER" id="PTHR36440">
    <property type="entry name" value="PUTATIVE (AFU_ORTHOLOGUE AFUA_8G07350)-RELATED"/>
    <property type="match status" value="1"/>
</dbReference>
<dbReference type="OrthoDB" id="9090296at2"/>
<evidence type="ECO:0000313" key="3">
    <source>
        <dbReference type="Proteomes" id="UP000293638"/>
    </source>
</evidence>
<dbReference type="RefSeq" id="WP_130491115.1">
    <property type="nucleotide sequence ID" value="NZ_SGXD01000001.1"/>
</dbReference>
<dbReference type="InterPro" id="IPR053146">
    <property type="entry name" value="QDO-like"/>
</dbReference>
<dbReference type="Proteomes" id="UP000293638">
    <property type="component" value="Unassembled WGS sequence"/>
</dbReference>
<name>A0A4Q7NV20_9ACTN</name>
<dbReference type="Pfam" id="PF07883">
    <property type="entry name" value="Cupin_2"/>
    <property type="match status" value="1"/>
</dbReference>
<protein>
    <submittedName>
        <fullName evidence="2">Cupin domain</fullName>
    </submittedName>
</protein>
<accession>A0A4Q7NV20</accession>
<dbReference type="SUPFAM" id="SSF51182">
    <property type="entry name" value="RmlC-like cupins"/>
    <property type="match status" value="1"/>
</dbReference>
<keyword evidence="3" id="KW-1185">Reference proteome</keyword>
<evidence type="ECO:0000259" key="1">
    <source>
        <dbReference type="Pfam" id="PF07883"/>
    </source>
</evidence>
<dbReference type="PANTHER" id="PTHR36440:SF1">
    <property type="entry name" value="PUTATIVE (AFU_ORTHOLOGUE AFUA_8G07350)-RELATED"/>
    <property type="match status" value="1"/>
</dbReference>
<dbReference type="EMBL" id="SGXD01000001">
    <property type="protein sequence ID" value="RZS90995.1"/>
    <property type="molecule type" value="Genomic_DNA"/>
</dbReference>
<dbReference type="InterPro" id="IPR014710">
    <property type="entry name" value="RmlC-like_jellyroll"/>
</dbReference>
<proteinExistence type="predicted"/>
<dbReference type="Gene3D" id="2.60.120.10">
    <property type="entry name" value="Jelly Rolls"/>
    <property type="match status" value="1"/>
</dbReference>
<comment type="caution">
    <text evidence="2">The sequence shown here is derived from an EMBL/GenBank/DDBJ whole genome shotgun (WGS) entry which is preliminary data.</text>
</comment>
<feature type="domain" description="Cupin type-2" evidence="1">
    <location>
        <begin position="42"/>
        <end position="111"/>
    </location>
</feature>
<dbReference type="InterPro" id="IPR011051">
    <property type="entry name" value="RmlC_Cupin_sf"/>
</dbReference>
<dbReference type="AlphaFoldDB" id="A0A4Q7NV20"/>
<organism evidence="2 3">
    <name type="scientific">Motilibacter rhizosphaerae</name>
    <dbReference type="NCBI Taxonomy" id="598652"/>
    <lineage>
        <taxon>Bacteria</taxon>
        <taxon>Bacillati</taxon>
        <taxon>Actinomycetota</taxon>
        <taxon>Actinomycetes</taxon>
        <taxon>Motilibacterales</taxon>
        <taxon>Motilibacteraceae</taxon>
        <taxon>Motilibacter</taxon>
    </lineage>
</organism>
<dbReference type="InterPro" id="IPR013096">
    <property type="entry name" value="Cupin_2"/>
</dbReference>
<sequence length="156" mass="16623">MDPLAPLVLPPDDAERIEIGGVEHVFRLSARHGEGRLGIEEFVLPPGTTGARPHVHEAHDEYFYVLSGALTLHTGPGGELEAGPGGLVAALRGSVHGFRNAGADPVTGLVLYTPAGYEQFFRDVHEAVAGGEPLSDELMASLRPRHATRMWTADEA</sequence>
<reference evidence="2 3" key="1">
    <citation type="submission" date="2019-02" db="EMBL/GenBank/DDBJ databases">
        <title>Genomic Encyclopedia of Type Strains, Phase IV (KMG-IV): sequencing the most valuable type-strain genomes for metagenomic binning, comparative biology and taxonomic classification.</title>
        <authorList>
            <person name="Goeker M."/>
        </authorList>
    </citation>
    <scope>NUCLEOTIDE SEQUENCE [LARGE SCALE GENOMIC DNA]</scope>
    <source>
        <strain evidence="2 3">DSM 45622</strain>
    </source>
</reference>
<gene>
    <name evidence="2" type="ORF">EV189_0226</name>
</gene>
<evidence type="ECO:0000313" key="2">
    <source>
        <dbReference type="EMBL" id="RZS90995.1"/>
    </source>
</evidence>